<keyword evidence="4" id="KW-1185">Reference proteome</keyword>
<name>A0A561C078_9ACTN</name>
<dbReference type="EMBL" id="VIVK01000001">
    <property type="protein sequence ID" value="TWD84510.1"/>
    <property type="molecule type" value="Genomic_DNA"/>
</dbReference>
<gene>
    <name evidence="3" type="ORF">FB561_5702</name>
</gene>
<dbReference type="AlphaFoldDB" id="A0A561C078"/>
<organism evidence="3 4">
    <name type="scientific">Kribbella amoyensis</name>
    <dbReference type="NCBI Taxonomy" id="996641"/>
    <lineage>
        <taxon>Bacteria</taxon>
        <taxon>Bacillati</taxon>
        <taxon>Actinomycetota</taxon>
        <taxon>Actinomycetes</taxon>
        <taxon>Propionibacteriales</taxon>
        <taxon>Kribbellaceae</taxon>
        <taxon>Kribbella</taxon>
    </lineage>
</organism>
<dbReference type="Gene3D" id="2.30.110.10">
    <property type="entry name" value="Electron Transport, Fmn-binding Protein, Chain A"/>
    <property type="match status" value="1"/>
</dbReference>
<comment type="caution">
    <text evidence="3">The sequence shown here is derived from an EMBL/GenBank/DDBJ whole genome shotgun (WGS) entry which is preliminary data.</text>
</comment>
<feature type="domain" description="General stress protein FMN-binding split barrel" evidence="2">
    <location>
        <begin position="5"/>
        <end position="149"/>
    </location>
</feature>
<dbReference type="InterPro" id="IPR012349">
    <property type="entry name" value="Split_barrel_FMN-bd"/>
</dbReference>
<dbReference type="PANTHER" id="PTHR34818:SF1">
    <property type="entry name" value="PROTEIN BLI-3"/>
    <property type="match status" value="1"/>
</dbReference>
<dbReference type="Proteomes" id="UP000318380">
    <property type="component" value="Unassembled WGS sequence"/>
</dbReference>
<dbReference type="RefSeq" id="WP_145811914.1">
    <property type="nucleotide sequence ID" value="NZ_VIVK01000001.1"/>
</dbReference>
<evidence type="ECO:0000259" key="2">
    <source>
        <dbReference type="Pfam" id="PF16242"/>
    </source>
</evidence>
<dbReference type="Pfam" id="PF16242">
    <property type="entry name" value="Pyrid_ox_like"/>
    <property type="match status" value="1"/>
</dbReference>
<dbReference type="InterPro" id="IPR052917">
    <property type="entry name" value="Stress-Dev_Protein"/>
</dbReference>
<dbReference type="OrthoDB" id="1432662at2"/>
<proteinExistence type="predicted"/>
<dbReference type="InterPro" id="IPR038725">
    <property type="entry name" value="YdaG_split_barrel_FMN-bd"/>
</dbReference>
<sequence>MTDKDPVTTVAELVDRATICMLTTMTADGRHVARPMAVQEVEFDGDLWFYAYAESAKVGEIGASPQVNVSFSNAKQSEWTSIAGTAEIFIDKDKAEELWSAPLKAWFPDGPKTPGLVLVKVHADSAEYWSGPSSKVVRLLGAARAAVTRDPDKFPGENETVDLSGDAR</sequence>
<evidence type="ECO:0000313" key="3">
    <source>
        <dbReference type="EMBL" id="TWD84510.1"/>
    </source>
</evidence>
<protein>
    <submittedName>
        <fullName evidence="3">General stress protein 26</fullName>
    </submittedName>
</protein>
<evidence type="ECO:0000313" key="4">
    <source>
        <dbReference type="Proteomes" id="UP000318380"/>
    </source>
</evidence>
<accession>A0A561C078</accession>
<feature type="region of interest" description="Disordered" evidence="1">
    <location>
        <begin position="149"/>
        <end position="168"/>
    </location>
</feature>
<reference evidence="3 4" key="1">
    <citation type="submission" date="2019-06" db="EMBL/GenBank/DDBJ databases">
        <title>Sequencing the genomes of 1000 actinobacteria strains.</title>
        <authorList>
            <person name="Klenk H.-P."/>
        </authorList>
    </citation>
    <scope>NUCLEOTIDE SEQUENCE [LARGE SCALE GENOMIC DNA]</scope>
    <source>
        <strain evidence="3 4">DSM 24683</strain>
    </source>
</reference>
<evidence type="ECO:0000256" key="1">
    <source>
        <dbReference type="SAM" id="MobiDB-lite"/>
    </source>
</evidence>
<dbReference type="PANTHER" id="PTHR34818">
    <property type="entry name" value="PROTEIN BLI-3"/>
    <property type="match status" value="1"/>
</dbReference>
<dbReference type="SUPFAM" id="SSF50475">
    <property type="entry name" value="FMN-binding split barrel"/>
    <property type="match status" value="1"/>
</dbReference>